<keyword evidence="3" id="KW-1185">Reference proteome</keyword>
<organism evidence="2 3">
    <name type="scientific">Penicillium chermesinum</name>
    <dbReference type="NCBI Taxonomy" id="63820"/>
    <lineage>
        <taxon>Eukaryota</taxon>
        <taxon>Fungi</taxon>
        <taxon>Dikarya</taxon>
        <taxon>Ascomycota</taxon>
        <taxon>Pezizomycotina</taxon>
        <taxon>Eurotiomycetes</taxon>
        <taxon>Eurotiomycetidae</taxon>
        <taxon>Eurotiales</taxon>
        <taxon>Aspergillaceae</taxon>
        <taxon>Penicillium</taxon>
    </lineage>
</organism>
<dbReference type="Proteomes" id="UP001150941">
    <property type="component" value="Unassembled WGS sequence"/>
</dbReference>
<evidence type="ECO:0000256" key="1">
    <source>
        <dbReference type="SAM" id="MobiDB-lite"/>
    </source>
</evidence>
<feature type="region of interest" description="Disordered" evidence="1">
    <location>
        <begin position="504"/>
        <end position="526"/>
    </location>
</feature>
<accession>A0A9W9NUI5</accession>
<comment type="caution">
    <text evidence="2">The sequence shown here is derived from an EMBL/GenBank/DDBJ whole genome shotgun (WGS) entry which is preliminary data.</text>
</comment>
<feature type="compositionally biased region" description="Acidic residues" evidence="1">
    <location>
        <begin position="599"/>
        <end position="611"/>
    </location>
</feature>
<feature type="compositionally biased region" description="Basic and acidic residues" evidence="1">
    <location>
        <begin position="669"/>
        <end position="688"/>
    </location>
</feature>
<feature type="region of interest" description="Disordered" evidence="1">
    <location>
        <begin position="553"/>
        <end position="638"/>
    </location>
</feature>
<feature type="region of interest" description="Disordered" evidence="1">
    <location>
        <begin position="1"/>
        <end position="70"/>
    </location>
</feature>
<proteinExistence type="predicted"/>
<protein>
    <recommendedName>
        <fullName evidence="4">Pathway-specific nitrogen regulator</fullName>
    </recommendedName>
</protein>
<reference evidence="2" key="1">
    <citation type="submission" date="2022-11" db="EMBL/GenBank/DDBJ databases">
        <authorList>
            <person name="Petersen C."/>
        </authorList>
    </citation>
    <scope>NUCLEOTIDE SEQUENCE</scope>
    <source>
        <strain evidence="2">IBT 19713</strain>
    </source>
</reference>
<gene>
    <name evidence="2" type="ORF">N7468_007589</name>
</gene>
<feature type="compositionally biased region" description="Basic and acidic residues" evidence="1">
    <location>
        <begin position="1"/>
        <end position="19"/>
    </location>
</feature>
<dbReference type="RefSeq" id="XP_058329775.1">
    <property type="nucleotide sequence ID" value="XM_058476885.1"/>
</dbReference>
<feature type="region of interest" description="Disordered" evidence="1">
    <location>
        <begin position="335"/>
        <end position="362"/>
    </location>
</feature>
<dbReference type="GeneID" id="83204188"/>
<feature type="region of interest" description="Disordered" evidence="1">
    <location>
        <begin position="89"/>
        <end position="166"/>
    </location>
</feature>
<feature type="compositionally biased region" description="Low complexity" evidence="1">
    <location>
        <begin position="143"/>
        <end position="159"/>
    </location>
</feature>
<sequence length="746" mass="82454">MPDSDSRSGTDDGMSRDYEYNSSGSSRASTDQFSQDMDNDPDHLKSRASSRSSLSSMPASVLVHPTKQSNAMLLHEKIAGYTIEDDEERFGGFADQPRSMRTIRPREAGFRKPSSVRAMQMHTEDEADDDDYLTPPRRRTGMRSPGNPSRRSPYYSPKSASEKPKPKREFPLVLLHCNLLPPSMPVVGAAEPRNQALVEEALPAPFWKRWRRLQEKVGSGVVRDRGVLISHPEDLYDLLEERLLESLELQRARVSQGHFLGHEDREECPDCGGRVVGHGDKNRKWEIRVYAANGLMRAGAWAAAWREMEKVDVEVGLWLPSDIRRALEKRIAEERSSESQALMAPNDAAKLGFDRRPSSTVGQSKAFSEAGSIRLDCVPPLPAPPVEAGPVPPNTQEYKPAKKHEIALSTLLFNYVRVLASDKRNIALVAMSVLVAFLSFRAGPAALQPAMNPFPNEAKGLPVAPIVEVFTPIVSVRASAHSSPSVLTADVLQEITSQETEHIAQETTIDESGPSVSQPTEDDDEAVEQIDHEDGLPHLLTHRSTKADIDVKSTEQHIPPEPAQFNDESPLATETHVAPGSEAKSEPLQGTRHERLVPEDIESDSEPETESATELQPTSEVEIEEAAEEMKSGMPAEFLEESHLKPTVLEDIPAFEAELPSPLQLTPEFEAKPVEETEPKTAVQHDEESPIPEDLSELNPESIAESETESGLSKEHAVDGLDDTLYVNEIDDAQTEPVFQQPLELE</sequence>
<dbReference type="AlphaFoldDB" id="A0A9W9NUI5"/>
<evidence type="ECO:0008006" key="4">
    <source>
        <dbReference type="Google" id="ProtNLM"/>
    </source>
</evidence>
<evidence type="ECO:0000313" key="2">
    <source>
        <dbReference type="EMBL" id="KAJ5226364.1"/>
    </source>
</evidence>
<name>A0A9W9NUI5_9EURO</name>
<reference evidence="2" key="2">
    <citation type="journal article" date="2023" name="IMA Fungus">
        <title>Comparative genomic study of the Penicillium genus elucidates a diverse pangenome and 15 lateral gene transfer events.</title>
        <authorList>
            <person name="Petersen C."/>
            <person name="Sorensen T."/>
            <person name="Nielsen M.R."/>
            <person name="Sondergaard T.E."/>
            <person name="Sorensen J.L."/>
            <person name="Fitzpatrick D.A."/>
            <person name="Frisvad J.C."/>
            <person name="Nielsen K.L."/>
        </authorList>
    </citation>
    <scope>NUCLEOTIDE SEQUENCE</scope>
    <source>
        <strain evidence="2">IBT 19713</strain>
    </source>
</reference>
<dbReference type="OrthoDB" id="5369448at2759"/>
<feature type="compositionally biased region" description="Polar residues" evidence="1">
    <location>
        <begin position="20"/>
        <end position="36"/>
    </location>
</feature>
<dbReference type="EMBL" id="JAPQKS010000005">
    <property type="protein sequence ID" value="KAJ5226364.1"/>
    <property type="molecule type" value="Genomic_DNA"/>
</dbReference>
<feature type="region of interest" description="Disordered" evidence="1">
    <location>
        <begin position="662"/>
        <end position="746"/>
    </location>
</feature>
<feature type="compositionally biased region" description="Low complexity" evidence="1">
    <location>
        <begin position="47"/>
        <end position="63"/>
    </location>
</feature>
<evidence type="ECO:0000313" key="3">
    <source>
        <dbReference type="Proteomes" id="UP001150941"/>
    </source>
</evidence>